<dbReference type="SUPFAM" id="SSF53300">
    <property type="entry name" value="vWA-like"/>
    <property type="match status" value="1"/>
</dbReference>
<evidence type="ECO:0000313" key="3">
    <source>
        <dbReference type="EMBL" id="MCI4657622.1"/>
    </source>
</evidence>
<keyword evidence="4" id="KW-1185">Reference proteome</keyword>
<dbReference type="Proteomes" id="UP001165341">
    <property type="component" value="Unassembled WGS sequence"/>
</dbReference>
<dbReference type="InterPro" id="IPR036465">
    <property type="entry name" value="vWFA_dom_sf"/>
</dbReference>
<feature type="domain" description="VWFA" evidence="2">
    <location>
        <begin position="102"/>
        <end position="291"/>
    </location>
</feature>
<dbReference type="EMBL" id="JALGAR010000001">
    <property type="protein sequence ID" value="MCI4657622.1"/>
    <property type="molecule type" value="Genomic_DNA"/>
</dbReference>
<dbReference type="InterPro" id="IPR002035">
    <property type="entry name" value="VWF_A"/>
</dbReference>
<feature type="transmembrane region" description="Helical" evidence="1">
    <location>
        <begin position="61"/>
        <end position="83"/>
    </location>
</feature>
<gene>
    <name evidence="3" type="ORF">MQH31_07345</name>
</gene>
<name>A0AA41UF13_9MICO</name>
<organism evidence="3 4">
    <name type="scientific">Cryobacterium zhongshanensis</name>
    <dbReference type="NCBI Taxonomy" id="2928153"/>
    <lineage>
        <taxon>Bacteria</taxon>
        <taxon>Bacillati</taxon>
        <taxon>Actinomycetota</taxon>
        <taxon>Actinomycetes</taxon>
        <taxon>Micrococcales</taxon>
        <taxon>Microbacteriaceae</taxon>
        <taxon>Cryobacterium</taxon>
    </lineage>
</organism>
<dbReference type="RefSeq" id="WP_243011474.1">
    <property type="nucleotide sequence ID" value="NZ_JALGAR010000001.1"/>
</dbReference>
<accession>A0AA41UF13</accession>
<reference evidence="3" key="1">
    <citation type="submission" date="2022-03" db="EMBL/GenBank/DDBJ databases">
        <title>Cryobacterium sp. nov. strain ZS14-85, isolated from Antarctic soil.</title>
        <authorList>
            <person name="Li J."/>
            <person name="Niu G."/>
        </authorList>
    </citation>
    <scope>NUCLEOTIDE SEQUENCE</scope>
    <source>
        <strain evidence="3">ZS14-85</strain>
    </source>
</reference>
<dbReference type="Pfam" id="PF05762">
    <property type="entry name" value="VWA_CoxE"/>
    <property type="match status" value="1"/>
</dbReference>
<protein>
    <submittedName>
        <fullName evidence="3">VWA domain-containing protein</fullName>
    </submittedName>
</protein>
<dbReference type="AlphaFoldDB" id="A0AA41UF13"/>
<dbReference type="PROSITE" id="PS50234">
    <property type="entry name" value="VWFA"/>
    <property type="match status" value="1"/>
</dbReference>
<evidence type="ECO:0000256" key="1">
    <source>
        <dbReference type="SAM" id="Phobius"/>
    </source>
</evidence>
<dbReference type="SMART" id="SM00327">
    <property type="entry name" value="VWA"/>
    <property type="match status" value="1"/>
</dbReference>
<dbReference type="InterPro" id="IPR008912">
    <property type="entry name" value="Uncharacterised_CoxE"/>
</dbReference>
<feature type="transmembrane region" description="Helical" evidence="1">
    <location>
        <begin position="314"/>
        <end position="332"/>
    </location>
</feature>
<evidence type="ECO:0000259" key="2">
    <source>
        <dbReference type="PROSITE" id="PS50234"/>
    </source>
</evidence>
<evidence type="ECO:0000313" key="4">
    <source>
        <dbReference type="Proteomes" id="UP001165341"/>
    </source>
</evidence>
<feature type="transmembrane region" description="Helical" evidence="1">
    <location>
        <begin position="12"/>
        <end position="30"/>
    </location>
</feature>
<proteinExistence type="predicted"/>
<keyword evidence="1" id="KW-0812">Transmembrane</keyword>
<keyword evidence="1" id="KW-0472">Membrane</keyword>
<dbReference type="Gene3D" id="3.40.50.410">
    <property type="entry name" value="von Willebrand factor, type A domain"/>
    <property type="match status" value="1"/>
</dbReference>
<comment type="caution">
    <text evidence="3">The sequence shown here is derived from an EMBL/GenBank/DDBJ whole genome shotgun (WGS) entry which is preliminary data.</text>
</comment>
<sequence>MELTWPWLPPLLFGSAGAAALLVVAVSILRDRARRREPHRGIPVANLSVIRVQPRFRRALIAYRTLLVGAIVIAMVALSAGVITASRVMDTTTETPEIKNRDIVLCLDVSGSMQSFDAALLANFADLAHDFSGERIGLVLFDGSPLQVFPLTTDYEFVRAQIAEVMVGLSHSATGYSYRSGTSVDGGSSRVGDGVAGCVLQFDRPGVERSRTIVLATDNRSGSGSIVTLDEADTAASARGIKVYGLNPDHRVGGVPSVTFQGAVESTGGRYFPTTTDADSTEAIHRIVNTVTADPATAITGTPIRTSLDKPDQAIWVLTAATALLLLLIWRVKL</sequence>
<keyword evidence="1" id="KW-1133">Transmembrane helix</keyword>